<comment type="caution">
    <text evidence="1">The sequence shown here is derived from an EMBL/GenBank/DDBJ whole genome shotgun (WGS) entry which is preliminary data.</text>
</comment>
<gene>
    <name evidence="1" type="ORF">LEP1GSC016_3666</name>
</gene>
<proteinExistence type="predicted"/>
<dbReference type="Proteomes" id="UP000011873">
    <property type="component" value="Unassembled WGS sequence"/>
</dbReference>
<dbReference type="PATRIC" id="fig|1218567.3.peg.1717"/>
<evidence type="ECO:0000313" key="2">
    <source>
        <dbReference type="Proteomes" id="UP000011873"/>
    </source>
</evidence>
<name>M6BR41_LEPBO</name>
<sequence>MSGLYCAGCRKVADYFEKRAIFLIFWVCFLGNGKLNSKFLFEELF</sequence>
<organism evidence="1 2">
    <name type="scientific">Leptospira borgpetersenii serovar Hardjo-bovis str. Sponselee</name>
    <dbReference type="NCBI Taxonomy" id="1303729"/>
    <lineage>
        <taxon>Bacteria</taxon>
        <taxon>Pseudomonadati</taxon>
        <taxon>Spirochaetota</taxon>
        <taxon>Spirochaetia</taxon>
        <taxon>Leptospirales</taxon>
        <taxon>Leptospiraceae</taxon>
        <taxon>Leptospira</taxon>
    </lineage>
</organism>
<dbReference type="EMBL" id="ANMU01000068">
    <property type="protein sequence ID" value="EMJ82257.1"/>
    <property type="molecule type" value="Genomic_DNA"/>
</dbReference>
<evidence type="ECO:0000313" key="1">
    <source>
        <dbReference type="EMBL" id="EMJ82257.1"/>
    </source>
</evidence>
<accession>M6BR41</accession>
<reference evidence="1 2" key="1">
    <citation type="submission" date="2013-01" db="EMBL/GenBank/DDBJ databases">
        <authorList>
            <person name="Harkins D.M."/>
            <person name="Durkin A.S."/>
            <person name="Brinkac L.M."/>
            <person name="Haft D.H."/>
            <person name="Selengut J.D."/>
            <person name="Sanka R."/>
            <person name="DePew J."/>
            <person name="Purushe J."/>
            <person name="Galloway R.L."/>
            <person name="Vinetz J.M."/>
            <person name="Sutton G.G."/>
            <person name="Nierman W.C."/>
            <person name="Fouts D.E."/>
        </authorList>
    </citation>
    <scope>NUCLEOTIDE SEQUENCE [LARGE SCALE GENOMIC DNA]</scope>
    <source>
        <strain evidence="1 2">Sponselee CDC</strain>
    </source>
</reference>
<protein>
    <submittedName>
        <fullName evidence="1">Uncharacterized protein</fullName>
    </submittedName>
</protein>
<dbReference type="AlphaFoldDB" id="M6BR41"/>